<organism evidence="4 5">
    <name type="scientific">Clostridium tetani</name>
    <dbReference type="NCBI Taxonomy" id="1513"/>
    <lineage>
        <taxon>Bacteria</taxon>
        <taxon>Bacillati</taxon>
        <taxon>Bacillota</taxon>
        <taxon>Clostridia</taxon>
        <taxon>Eubacteriales</taxon>
        <taxon>Clostridiaceae</taxon>
        <taxon>Clostridium</taxon>
    </lineage>
</organism>
<evidence type="ECO:0000313" key="4">
    <source>
        <dbReference type="EMBL" id="RXI48529.1"/>
    </source>
</evidence>
<dbReference type="RefSeq" id="WP_115603956.1">
    <property type="nucleotide sequence ID" value="NZ_AP026806.1"/>
</dbReference>
<feature type="domain" description="UPF0033" evidence="2">
    <location>
        <begin position="5"/>
        <end position="73"/>
    </location>
</feature>
<evidence type="ECO:0000313" key="3">
    <source>
        <dbReference type="EMBL" id="BDR79984.1"/>
    </source>
</evidence>
<dbReference type="Proteomes" id="UP001321763">
    <property type="component" value="Chromosome"/>
</dbReference>
<dbReference type="Gene3D" id="3.30.110.40">
    <property type="entry name" value="TusA-like domain"/>
    <property type="match status" value="1"/>
</dbReference>
<keyword evidence="4" id="KW-0808">Transferase</keyword>
<evidence type="ECO:0000256" key="1">
    <source>
        <dbReference type="ARBA" id="ARBA00008984"/>
    </source>
</evidence>
<evidence type="ECO:0000313" key="5">
    <source>
        <dbReference type="Proteomes" id="UP000290921"/>
    </source>
</evidence>
<dbReference type="SUPFAM" id="SSF64307">
    <property type="entry name" value="SirA-like"/>
    <property type="match status" value="1"/>
</dbReference>
<dbReference type="Pfam" id="PF01206">
    <property type="entry name" value="TusA"/>
    <property type="match status" value="1"/>
</dbReference>
<dbReference type="InterPro" id="IPR036868">
    <property type="entry name" value="TusA-like_sf"/>
</dbReference>
<dbReference type="EMBL" id="QMAP01000006">
    <property type="protein sequence ID" value="RXI48529.1"/>
    <property type="molecule type" value="Genomic_DNA"/>
</dbReference>
<dbReference type="EMBL" id="AP026818">
    <property type="protein sequence ID" value="BDR79984.1"/>
    <property type="molecule type" value="Genomic_DNA"/>
</dbReference>
<evidence type="ECO:0000313" key="6">
    <source>
        <dbReference type="Proteomes" id="UP001321763"/>
    </source>
</evidence>
<reference evidence="4 5" key="1">
    <citation type="submission" date="2018-06" db="EMBL/GenBank/DDBJ databases">
        <title>Genome conservation of Clostridium tetani.</title>
        <authorList>
            <person name="Bruggemann H."/>
            <person name="Popoff M.R."/>
        </authorList>
    </citation>
    <scope>NUCLEOTIDE SEQUENCE [LARGE SCALE GENOMIC DNA]</scope>
    <source>
        <strain evidence="4 5">2017.061</strain>
    </source>
</reference>
<sequence length="77" mass="8851">MAVRKLNCLSEVCPIPILRAIKEFKTMEAGDILILHSDHSCVGVDIKKWASQHKYPVKVVELEEGEWEVYIQKSIEK</sequence>
<dbReference type="GO" id="GO:0016740">
    <property type="term" value="F:transferase activity"/>
    <property type="evidence" value="ECO:0007669"/>
    <property type="project" value="UniProtKB-KW"/>
</dbReference>
<gene>
    <name evidence="4" type="ORF">DP130_07295</name>
    <name evidence="3" type="ORF">K234311028_02300</name>
</gene>
<dbReference type="PANTHER" id="PTHR33279">
    <property type="entry name" value="SULFUR CARRIER PROTEIN YEDF-RELATED"/>
    <property type="match status" value="1"/>
</dbReference>
<dbReference type="Proteomes" id="UP000290921">
    <property type="component" value="Unassembled WGS sequence"/>
</dbReference>
<name>A0A4Q0VCB5_CLOTA</name>
<dbReference type="CDD" id="cd00291">
    <property type="entry name" value="SirA_YedF_YeeD"/>
    <property type="match status" value="1"/>
</dbReference>
<accession>A0A4Q0VCB5</accession>
<dbReference type="AlphaFoldDB" id="A0A4Q0VCB5"/>
<evidence type="ECO:0000259" key="2">
    <source>
        <dbReference type="Pfam" id="PF01206"/>
    </source>
</evidence>
<dbReference type="PANTHER" id="PTHR33279:SF6">
    <property type="entry name" value="SULFUR CARRIER PROTEIN YEDF-RELATED"/>
    <property type="match status" value="1"/>
</dbReference>
<reference evidence="3 6" key="2">
    <citation type="submission" date="2022-09" db="EMBL/GenBank/DDBJ databases">
        <title>complete genome sequences of Clostridium tetani str. KHSU-234311-028 isolated from soil.</title>
        <authorList>
            <person name="Sekizuka T."/>
            <person name="Shitada C."/>
            <person name="Takahashi M."/>
            <person name="Kuroda M."/>
        </authorList>
    </citation>
    <scope>NUCLEOTIDE SEQUENCE [LARGE SCALE GENOMIC DNA]</scope>
    <source>
        <strain evidence="3 6">KHSU-234311-028</strain>
    </source>
</reference>
<dbReference type="InterPro" id="IPR001455">
    <property type="entry name" value="TusA-like"/>
</dbReference>
<comment type="similarity">
    <text evidence="1">Belongs to the sulfur carrier protein TusA family.</text>
</comment>
<proteinExistence type="inferred from homology"/>
<protein>
    <submittedName>
        <fullName evidence="4">Sulfurtransferase TusA family protein</fullName>
    </submittedName>
    <submittedName>
        <fullName evidence="3">Transcriptional regulator</fullName>
    </submittedName>
</protein>